<proteinExistence type="predicted"/>
<dbReference type="InterPro" id="IPR019787">
    <property type="entry name" value="Znf_PHD-finger"/>
</dbReference>
<dbReference type="InterPro" id="IPR001965">
    <property type="entry name" value="Znf_PHD"/>
</dbReference>
<comment type="caution">
    <text evidence="7">The sequence shown here is derived from an EMBL/GenBank/DDBJ whole genome shotgun (WGS) entry which is preliminary data.</text>
</comment>
<dbReference type="GO" id="GO:0032221">
    <property type="term" value="C:Rpd3S complex"/>
    <property type="evidence" value="ECO:0007669"/>
    <property type="project" value="TreeGrafter"/>
</dbReference>
<organism evidence="7 8">
    <name type="scientific">Cudoniella acicularis</name>
    <dbReference type="NCBI Taxonomy" id="354080"/>
    <lineage>
        <taxon>Eukaryota</taxon>
        <taxon>Fungi</taxon>
        <taxon>Dikarya</taxon>
        <taxon>Ascomycota</taxon>
        <taxon>Pezizomycotina</taxon>
        <taxon>Leotiomycetes</taxon>
        <taxon>Helotiales</taxon>
        <taxon>Tricladiaceae</taxon>
        <taxon>Cudoniella</taxon>
    </lineage>
</organism>
<dbReference type="GO" id="GO:0006357">
    <property type="term" value="P:regulation of transcription by RNA polymerase II"/>
    <property type="evidence" value="ECO:0007669"/>
    <property type="project" value="TreeGrafter"/>
</dbReference>
<dbReference type="PROSITE" id="PS01359">
    <property type="entry name" value="ZF_PHD_1"/>
    <property type="match status" value="1"/>
</dbReference>
<evidence type="ECO:0000256" key="5">
    <source>
        <dbReference type="SAM" id="MobiDB-lite"/>
    </source>
</evidence>
<accession>A0A8H4RG84</accession>
<feature type="compositionally biased region" description="Basic and acidic residues" evidence="5">
    <location>
        <begin position="568"/>
        <end position="587"/>
    </location>
</feature>
<dbReference type="AlphaFoldDB" id="A0A8H4RG84"/>
<feature type="compositionally biased region" description="Polar residues" evidence="5">
    <location>
        <begin position="131"/>
        <end position="141"/>
    </location>
</feature>
<dbReference type="PANTHER" id="PTHR47636:SF1">
    <property type="entry name" value="TRANSCRIPTIONAL REGULATORY PROTEIN RCO1"/>
    <property type="match status" value="1"/>
</dbReference>
<dbReference type="Gene3D" id="3.30.40.10">
    <property type="entry name" value="Zinc/RING finger domain, C3HC4 (zinc finger)"/>
    <property type="match status" value="1"/>
</dbReference>
<keyword evidence="8" id="KW-1185">Reference proteome</keyword>
<feature type="compositionally biased region" description="Polar residues" evidence="5">
    <location>
        <begin position="30"/>
        <end position="42"/>
    </location>
</feature>
<keyword evidence="1" id="KW-0479">Metal-binding</keyword>
<feature type="region of interest" description="Disordered" evidence="5">
    <location>
        <begin position="19"/>
        <end position="114"/>
    </location>
</feature>
<evidence type="ECO:0000256" key="4">
    <source>
        <dbReference type="PROSITE-ProRule" id="PRU00146"/>
    </source>
</evidence>
<evidence type="ECO:0000313" key="8">
    <source>
        <dbReference type="Proteomes" id="UP000566819"/>
    </source>
</evidence>
<feature type="domain" description="PHD-type" evidence="6">
    <location>
        <begin position="195"/>
        <end position="244"/>
    </location>
</feature>
<evidence type="ECO:0000256" key="1">
    <source>
        <dbReference type="ARBA" id="ARBA00022723"/>
    </source>
</evidence>
<dbReference type="InterPro" id="IPR052819">
    <property type="entry name" value="Chromatin_regulatory_protein"/>
</dbReference>
<evidence type="ECO:0000313" key="7">
    <source>
        <dbReference type="EMBL" id="KAF4627607.1"/>
    </source>
</evidence>
<dbReference type="GO" id="GO:0008270">
    <property type="term" value="F:zinc ion binding"/>
    <property type="evidence" value="ECO:0007669"/>
    <property type="project" value="UniProtKB-KW"/>
</dbReference>
<dbReference type="SUPFAM" id="SSF57903">
    <property type="entry name" value="FYVE/PHD zinc finger"/>
    <property type="match status" value="2"/>
</dbReference>
<dbReference type="SMART" id="SM00249">
    <property type="entry name" value="PHD"/>
    <property type="match status" value="2"/>
</dbReference>
<feature type="compositionally biased region" description="Basic and acidic residues" evidence="5">
    <location>
        <begin position="97"/>
        <end position="107"/>
    </location>
</feature>
<dbReference type="PANTHER" id="PTHR47636">
    <property type="entry name" value="TRANSCRIPTIONAL REGULATORY PROTEIN RCO1"/>
    <property type="match status" value="1"/>
</dbReference>
<dbReference type="Proteomes" id="UP000566819">
    <property type="component" value="Unassembled WGS sequence"/>
</dbReference>
<name>A0A8H4RG84_9HELO</name>
<dbReference type="InterPro" id="IPR011011">
    <property type="entry name" value="Znf_FYVE_PHD"/>
</dbReference>
<reference evidence="7 8" key="1">
    <citation type="submission" date="2020-03" db="EMBL/GenBank/DDBJ databases">
        <title>Draft Genome Sequence of Cudoniella acicularis.</title>
        <authorList>
            <person name="Buettner E."/>
            <person name="Kellner H."/>
        </authorList>
    </citation>
    <scope>NUCLEOTIDE SEQUENCE [LARGE SCALE GENOMIC DNA]</scope>
    <source>
        <strain evidence="7 8">DSM 108380</strain>
    </source>
</reference>
<evidence type="ECO:0000256" key="3">
    <source>
        <dbReference type="ARBA" id="ARBA00022833"/>
    </source>
</evidence>
<sequence>MAPAALLPASIISSSFAPFINSSKGKNAPKVQSRSALQNDTASRLKRAARETTNLTADPPESFERHRPPPDIETGSEGGDFMSVAPSRRPIKRRTLNNREAKNRYHDDSEDYSSPTALSFQADIAPGSVSVSRAGTPNAANRPTRKAKTGSGLRVKSSPVKKKGGIVAGIPRASGERNSPMGNGASFDNNKDDNDDYCSACGGNGDIVCCDGCNRSFHYKCVDPPMIEDSLPSDAWFCNQCEARRNPRPNQYSNRGFGPLLSNLESKNPSAFHLPKEVREYFENVKTGTEGEYEEVVAPKPKGRAGYEEAPDYFRLKDSKGKPVLCHQCNGSASTPDRMIIPCSFCGLWWHLDCLEVPLAKEPPAGRQWRCPAHVDDILDVLPANLGPAHRHRRIKDLEPISPAFPRGSRNFGYIEIENDPSDAEEETGFFKEAQFGRVYKLPEQGLKLDFIAKVKQQGGGIDRHREKLNGAEKTAKANIPWAKQSIADQQAALNLAALAAGSSQLGDASLLYETVLAEAPPVVVDLLVRADSTAITKKNLPKKEKKCLAALKAWLNSIEDLDDGEDLPQHQEAAREGEAALEKPTDEVAVSKNGEDAEMTT</sequence>
<keyword evidence="2 4" id="KW-0863">Zinc-finger</keyword>
<evidence type="ECO:0000259" key="6">
    <source>
        <dbReference type="PROSITE" id="PS50016"/>
    </source>
</evidence>
<dbReference type="CDD" id="cd15534">
    <property type="entry name" value="PHD2_PHF12_Rco1"/>
    <property type="match status" value="1"/>
</dbReference>
<dbReference type="InterPro" id="IPR013083">
    <property type="entry name" value="Znf_RING/FYVE/PHD"/>
</dbReference>
<dbReference type="Gene3D" id="2.30.30.1150">
    <property type="match status" value="1"/>
</dbReference>
<dbReference type="PROSITE" id="PS50016">
    <property type="entry name" value="ZF_PHD_2"/>
    <property type="match status" value="1"/>
</dbReference>
<dbReference type="Pfam" id="PF00628">
    <property type="entry name" value="PHD"/>
    <property type="match status" value="2"/>
</dbReference>
<keyword evidence="3" id="KW-0862">Zinc</keyword>
<protein>
    <recommendedName>
        <fullName evidence="6">PHD-type domain-containing protein</fullName>
    </recommendedName>
</protein>
<evidence type="ECO:0000256" key="2">
    <source>
        <dbReference type="ARBA" id="ARBA00022771"/>
    </source>
</evidence>
<dbReference type="InterPro" id="IPR019786">
    <property type="entry name" value="Zinc_finger_PHD-type_CS"/>
</dbReference>
<gene>
    <name evidence="7" type="ORF">G7Y89_g10543</name>
</gene>
<dbReference type="OrthoDB" id="5876363at2759"/>
<dbReference type="EMBL" id="JAAMPI010000940">
    <property type="protein sequence ID" value="KAF4627607.1"/>
    <property type="molecule type" value="Genomic_DNA"/>
</dbReference>
<dbReference type="CDD" id="cd15535">
    <property type="entry name" value="PHD1_Rco1"/>
    <property type="match status" value="1"/>
</dbReference>
<feature type="region of interest" description="Disordered" evidence="5">
    <location>
        <begin position="131"/>
        <end position="182"/>
    </location>
</feature>
<feature type="region of interest" description="Disordered" evidence="5">
    <location>
        <begin position="562"/>
        <end position="602"/>
    </location>
</feature>